<comment type="caution">
    <text evidence="2">The sequence shown here is derived from an EMBL/GenBank/DDBJ whole genome shotgun (WGS) entry which is preliminary data.</text>
</comment>
<sequence>MIEDYIKLLQIGLIAIGFLASVSLILIANIFLFNHHNISYYKLNRNQRFKRASLVAVLPVFFILSEQIPGVAILMLSILIWFVFVLKEPQYGFKMSNSRQKD</sequence>
<feature type="transmembrane region" description="Helical" evidence="1">
    <location>
        <begin position="54"/>
        <end position="84"/>
    </location>
</feature>
<feature type="transmembrane region" description="Helical" evidence="1">
    <location>
        <begin position="12"/>
        <end position="33"/>
    </location>
</feature>
<name>A0ABV9LVB9_9ALTE</name>
<organism evidence="2 3">
    <name type="scientific">Glaciecola siphonariae</name>
    <dbReference type="NCBI Taxonomy" id="521012"/>
    <lineage>
        <taxon>Bacteria</taxon>
        <taxon>Pseudomonadati</taxon>
        <taxon>Pseudomonadota</taxon>
        <taxon>Gammaproteobacteria</taxon>
        <taxon>Alteromonadales</taxon>
        <taxon>Alteromonadaceae</taxon>
        <taxon>Glaciecola</taxon>
    </lineage>
</organism>
<evidence type="ECO:0000256" key="1">
    <source>
        <dbReference type="SAM" id="Phobius"/>
    </source>
</evidence>
<dbReference type="EMBL" id="JBHSGU010000002">
    <property type="protein sequence ID" value="MFC4699800.1"/>
    <property type="molecule type" value="Genomic_DNA"/>
</dbReference>
<dbReference type="Proteomes" id="UP001595897">
    <property type="component" value="Unassembled WGS sequence"/>
</dbReference>
<accession>A0ABV9LVB9</accession>
<proteinExistence type="predicted"/>
<keyword evidence="1" id="KW-1133">Transmembrane helix</keyword>
<keyword evidence="1" id="KW-0812">Transmembrane</keyword>
<reference evidence="3" key="1">
    <citation type="journal article" date="2019" name="Int. J. Syst. Evol. Microbiol.">
        <title>The Global Catalogue of Microorganisms (GCM) 10K type strain sequencing project: providing services to taxonomists for standard genome sequencing and annotation.</title>
        <authorList>
            <consortium name="The Broad Institute Genomics Platform"/>
            <consortium name="The Broad Institute Genome Sequencing Center for Infectious Disease"/>
            <person name="Wu L."/>
            <person name="Ma J."/>
        </authorList>
    </citation>
    <scope>NUCLEOTIDE SEQUENCE [LARGE SCALE GENOMIC DNA]</scope>
    <source>
        <strain evidence="3">KACC 12507</strain>
    </source>
</reference>
<evidence type="ECO:0000313" key="3">
    <source>
        <dbReference type="Proteomes" id="UP001595897"/>
    </source>
</evidence>
<keyword evidence="1" id="KW-0472">Membrane</keyword>
<keyword evidence="3" id="KW-1185">Reference proteome</keyword>
<evidence type="ECO:0000313" key="2">
    <source>
        <dbReference type="EMBL" id="MFC4699800.1"/>
    </source>
</evidence>
<gene>
    <name evidence="2" type="ORF">ACFO4O_06495</name>
</gene>
<dbReference type="RefSeq" id="WP_382406665.1">
    <property type="nucleotide sequence ID" value="NZ_JBHSGU010000002.1"/>
</dbReference>
<protein>
    <submittedName>
        <fullName evidence="2">Uncharacterized protein</fullName>
    </submittedName>
</protein>